<evidence type="ECO:0000259" key="3">
    <source>
        <dbReference type="Pfam" id="PF03184"/>
    </source>
</evidence>
<evidence type="ECO:0000256" key="1">
    <source>
        <dbReference type="ARBA" id="ARBA00004123"/>
    </source>
</evidence>
<dbReference type="InterPro" id="IPR050863">
    <property type="entry name" value="CenT-Element_Derived"/>
</dbReference>
<accession>A0A8K0G625</accession>
<dbReference type="InterPro" id="IPR009057">
    <property type="entry name" value="Homeodomain-like_sf"/>
</dbReference>
<dbReference type="InterPro" id="IPR004875">
    <property type="entry name" value="DDE_SF_endonuclease_dom"/>
</dbReference>
<feature type="non-terminal residue" evidence="4">
    <location>
        <position position="1"/>
    </location>
</feature>
<dbReference type="AlphaFoldDB" id="A0A8K0G625"/>
<dbReference type="Gene3D" id="1.10.10.60">
    <property type="entry name" value="Homeodomain-like"/>
    <property type="match status" value="1"/>
</dbReference>
<dbReference type="PANTHER" id="PTHR19303">
    <property type="entry name" value="TRANSPOSON"/>
    <property type="match status" value="1"/>
</dbReference>
<name>A0A8K0G625_IGNLU</name>
<keyword evidence="5" id="KW-1185">Reference proteome</keyword>
<protein>
    <recommendedName>
        <fullName evidence="3">DDE-1 domain-containing protein</fullName>
    </recommendedName>
</protein>
<dbReference type="GO" id="GO:0003677">
    <property type="term" value="F:DNA binding"/>
    <property type="evidence" value="ECO:0007669"/>
    <property type="project" value="TreeGrafter"/>
</dbReference>
<comment type="caution">
    <text evidence="4">The sequence shown here is derived from an EMBL/GenBank/DDBJ whole genome shotgun (WGS) entry which is preliminary data.</text>
</comment>
<dbReference type="Pfam" id="PF03184">
    <property type="entry name" value="DDE_1"/>
    <property type="match status" value="1"/>
</dbReference>
<comment type="subcellular location">
    <subcellularLocation>
        <location evidence="1">Nucleus</location>
    </subcellularLocation>
</comment>
<proteinExistence type="predicted"/>
<organism evidence="4 5">
    <name type="scientific">Ignelater luminosus</name>
    <name type="common">Cucubano</name>
    <name type="synonym">Pyrophorus luminosus</name>
    <dbReference type="NCBI Taxonomy" id="2038154"/>
    <lineage>
        <taxon>Eukaryota</taxon>
        <taxon>Metazoa</taxon>
        <taxon>Ecdysozoa</taxon>
        <taxon>Arthropoda</taxon>
        <taxon>Hexapoda</taxon>
        <taxon>Insecta</taxon>
        <taxon>Pterygota</taxon>
        <taxon>Neoptera</taxon>
        <taxon>Endopterygota</taxon>
        <taxon>Coleoptera</taxon>
        <taxon>Polyphaga</taxon>
        <taxon>Elateriformia</taxon>
        <taxon>Elateroidea</taxon>
        <taxon>Elateridae</taxon>
        <taxon>Agrypninae</taxon>
        <taxon>Pyrophorini</taxon>
        <taxon>Ignelater</taxon>
    </lineage>
</organism>
<dbReference type="GO" id="GO:0005634">
    <property type="term" value="C:nucleus"/>
    <property type="evidence" value="ECO:0007669"/>
    <property type="project" value="UniProtKB-SubCell"/>
</dbReference>
<dbReference type="OrthoDB" id="6734405at2759"/>
<dbReference type="InterPro" id="IPR036397">
    <property type="entry name" value="RNaseH_sf"/>
</dbReference>
<evidence type="ECO:0000256" key="2">
    <source>
        <dbReference type="SAM" id="MobiDB-lite"/>
    </source>
</evidence>
<feature type="compositionally biased region" description="Basic and acidic residues" evidence="2">
    <location>
        <begin position="372"/>
        <end position="405"/>
    </location>
</feature>
<evidence type="ECO:0000313" key="5">
    <source>
        <dbReference type="Proteomes" id="UP000801492"/>
    </source>
</evidence>
<feature type="region of interest" description="Disordered" evidence="2">
    <location>
        <begin position="372"/>
        <end position="422"/>
    </location>
</feature>
<dbReference type="Gene3D" id="3.30.420.10">
    <property type="entry name" value="Ribonuclease H-like superfamily/Ribonuclease H"/>
    <property type="match status" value="1"/>
</dbReference>
<reference evidence="4" key="1">
    <citation type="submission" date="2019-08" db="EMBL/GenBank/DDBJ databases">
        <title>The genome of the North American firefly Photinus pyralis.</title>
        <authorList>
            <consortium name="Photinus pyralis genome working group"/>
            <person name="Fallon T.R."/>
            <person name="Sander Lower S.E."/>
            <person name="Weng J.-K."/>
        </authorList>
    </citation>
    <scope>NUCLEOTIDE SEQUENCE</scope>
    <source>
        <strain evidence="4">TRF0915ILg1</strain>
        <tissue evidence="4">Whole body</tissue>
    </source>
</reference>
<dbReference type="Proteomes" id="UP000801492">
    <property type="component" value="Unassembled WGS sequence"/>
</dbReference>
<feature type="domain" description="DDE-1" evidence="3">
    <location>
        <begin position="198"/>
        <end position="323"/>
    </location>
</feature>
<dbReference type="SUPFAM" id="SSF46689">
    <property type="entry name" value="Homeodomain-like"/>
    <property type="match status" value="1"/>
</dbReference>
<sequence length="422" mass="48385">NILRTYIRKTEKRAGYAYSAENLKAAIDDIKHGNKSFRGTSQFYNIPKTTLMHHVKGTREVKGRIADDSREGGGVKAYLPSEVEEEIANCLKILDLADMRCRLSIKKPQSVEHIRIGQTNPWVVYDYFEKLTKIVNDLQLNGKPQQIYNCDETSFCHDPSKTKTVQLIPETSEKRAPQEGKIRQPCYVVQQVEKCCQTAVSVTERGWMETILFHNWFRDVFLKNISPHRPVLLIYDGHVTHISVELIKLAQENQVTIIKLPPHTTHVLQPLDVTVFKELKTKWDKELCKWQRKHSRKKILKDEFIVLLSKVAKKVPSASILNGFATTGIYDPEIQGLNKAAIPLSVFKTTDLKRYNEQLQCSKLLPITEEDLEKKSTKKKPEKEGNEKEEQQEKSSKKVDKKDVPETVEDISIASTSKDKTS</sequence>
<evidence type="ECO:0000313" key="4">
    <source>
        <dbReference type="EMBL" id="KAF2887384.1"/>
    </source>
</evidence>
<gene>
    <name evidence="4" type="ORF">ILUMI_18789</name>
</gene>
<dbReference type="PANTHER" id="PTHR19303:SF74">
    <property type="entry name" value="POGO TRANSPOSABLE ELEMENT WITH KRAB DOMAIN"/>
    <property type="match status" value="1"/>
</dbReference>
<dbReference type="EMBL" id="VTPC01083789">
    <property type="protein sequence ID" value="KAF2887384.1"/>
    <property type="molecule type" value="Genomic_DNA"/>
</dbReference>